<dbReference type="Proteomes" id="UP000177360">
    <property type="component" value="Unassembled WGS sequence"/>
</dbReference>
<comment type="caution">
    <text evidence="2">The sequence shown here is derived from an EMBL/GenBank/DDBJ whole genome shotgun (WGS) entry which is preliminary data.</text>
</comment>
<evidence type="ECO:0000256" key="1">
    <source>
        <dbReference type="SAM" id="MobiDB-lite"/>
    </source>
</evidence>
<proteinExistence type="predicted"/>
<dbReference type="EMBL" id="MHLZ01000025">
    <property type="protein sequence ID" value="OGZ19630.1"/>
    <property type="molecule type" value="Genomic_DNA"/>
</dbReference>
<gene>
    <name evidence="2" type="ORF">A2626_02760</name>
</gene>
<organism evidence="2 3">
    <name type="scientific">Candidatus Nealsonbacteria bacterium RIFCSPHIGHO2_01_FULL_38_55</name>
    <dbReference type="NCBI Taxonomy" id="1801664"/>
    <lineage>
        <taxon>Bacteria</taxon>
        <taxon>Candidatus Nealsoniibacteriota</taxon>
    </lineage>
</organism>
<reference evidence="2 3" key="1">
    <citation type="journal article" date="2016" name="Nat. Commun.">
        <title>Thousands of microbial genomes shed light on interconnected biogeochemical processes in an aquifer system.</title>
        <authorList>
            <person name="Anantharaman K."/>
            <person name="Brown C.T."/>
            <person name="Hug L.A."/>
            <person name="Sharon I."/>
            <person name="Castelle C.J."/>
            <person name="Probst A.J."/>
            <person name="Thomas B.C."/>
            <person name="Singh A."/>
            <person name="Wilkins M.J."/>
            <person name="Karaoz U."/>
            <person name="Brodie E.L."/>
            <person name="Williams K.H."/>
            <person name="Hubbard S.S."/>
            <person name="Banfield J.F."/>
        </authorList>
    </citation>
    <scope>NUCLEOTIDE SEQUENCE [LARGE SCALE GENOMIC DNA]</scope>
</reference>
<evidence type="ECO:0000313" key="2">
    <source>
        <dbReference type="EMBL" id="OGZ19630.1"/>
    </source>
</evidence>
<name>A0A1G2E2P3_9BACT</name>
<feature type="region of interest" description="Disordered" evidence="1">
    <location>
        <begin position="67"/>
        <end position="103"/>
    </location>
</feature>
<protein>
    <submittedName>
        <fullName evidence="2">Uncharacterized protein</fullName>
    </submittedName>
</protein>
<accession>A0A1G2E2P3</accession>
<sequence length="103" mass="11582">MNPQRQGEIALKLVKYQLQERGIIFPSQSEIKKVARMIAISYGELFEFMKQIILELVDYYLAVNADNGNDKPKPGVPLGEIFSDADGPKPEHIISPVPPEEDN</sequence>
<dbReference type="AlphaFoldDB" id="A0A1G2E2P3"/>
<evidence type="ECO:0000313" key="3">
    <source>
        <dbReference type="Proteomes" id="UP000177360"/>
    </source>
</evidence>